<name>A0A1L6TDJ7_PISSA</name>
<proteinExistence type="predicted"/>
<evidence type="ECO:0000313" key="1">
    <source>
        <dbReference type="EMBL" id="ALB23511.1"/>
    </source>
</evidence>
<dbReference type="OrthoDB" id="9766710at2"/>
<protein>
    <submittedName>
        <fullName evidence="1">Uncharacterized protein</fullName>
    </submittedName>
</protein>
<dbReference type="AlphaFoldDB" id="A0A1L6TDJ7"/>
<dbReference type="Proteomes" id="UP000029558">
    <property type="component" value="Chromosome"/>
</dbReference>
<dbReference type="EMBL" id="CP012508">
    <property type="protein sequence ID" value="ALB23511.1"/>
    <property type="molecule type" value="Genomic_DNA"/>
</dbReference>
<reference evidence="1 2" key="1">
    <citation type="journal article" date="2014" name="Genome Announc.">
        <title>Comparative Genome Analysis of Two Isolates of the Fish Pathogen Piscirickettsia salmonis from Different Hosts Reveals Major Differences in Virulence-Associated Secretion Systems.</title>
        <authorList>
            <person name="Bohle H."/>
            <person name="Henriquez P."/>
            <person name="Grothusen H."/>
            <person name="Navas E."/>
            <person name="Sandoval A."/>
            <person name="Bustamante F."/>
            <person name="Bustos P."/>
            <person name="Mancilla M."/>
        </authorList>
    </citation>
    <scope>NUCLEOTIDE SEQUENCE [LARGE SCALE GENOMIC DNA]</scope>
    <source>
        <strain evidence="2">B1-32597</strain>
    </source>
</reference>
<evidence type="ECO:0000313" key="2">
    <source>
        <dbReference type="Proteomes" id="UP000029558"/>
    </source>
</evidence>
<dbReference type="RefSeq" id="WP_017377908.1">
    <property type="nucleotide sequence ID" value="NZ_CP012508.1"/>
</dbReference>
<accession>A0A1L6TDJ7</accession>
<sequence>MLKRYALISLTTTLCYACSTGAEQYTAQPPSSVQPNFATEDLHELLIAEVAYQRGHYDLALRHYHNTTLSSRNKKLAAHTTRLALEMNQPNMALEPAILWANQAPSNPKPQALVVLMLISSKNYIKALPYLGRITINQKAKPYLKLVTEESTPIERAHLSALFSTLHQQQTFHPEAALIIAKFIHTERPQLARAILTDILIKRPNWTEAISFKNQIHAN</sequence>
<gene>
    <name evidence="1" type="ORF">KU39_2333</name>
</gene>
<organism evidence="1 2">
    <name type="scientific">Piscirickettsia salmonis</name>
    <dbReference type="NCBI Taxonomy" id="1238"/>
    <lineage>
        <taxon>Bacteria</taxon>
        <taxon>Pseudomonadati</taxon>
        <taxon>Pseudomonadota</taxon>
        <taxon>Gammaproteobacteria</taxon>
        <taxon>Thiotrichales</taxon>
        <taxon>Piscirickettsiaceae</taxon>
        <taxon>Piscirickettsia</taxon>
    </lineage>
</organism>